<accession>A0AA97LBN3</accession>
<protein>
    <submittedName>
        <fullName evidence="10">AP-4 complex accessory subunit RUSC1 isoform X1</fullName>
    </submittedName>
</protein>
<feature type="region of interest" description="Disordered" evidence="6">
    <location>
        <begin position="394"/>
        <end position="420"/>
    </location>
</feature>
<feature type="compositionally biased region" description="Polar residues" evidence="6">
    <location>
        <begin position="35"/>
        <end position="44"/>
    </location>
</feature>
<feature type="compositionally biased region" description="Low complexity" evidence="6">
    <location>
        <begin position="196"/>
        <end position="229"/>
    </location>
</feature>
<dbReference type="GeneID" id="129339557"/>
<dbReference type="PANTHER" id="PTHR15591">
    <property type="entry name" value="RUN AND SH3 DOMAIN CONTAINING"/>
    <property type="match status" value="1"/>
</dbReference>
<dbReference type="SMART" id="SM00326">
    <property type="entry name" value="SH3"/>
    <property type="match status" value="1"/>
</dbReference>
<keyword evidence="2 5" id="KW-0728">SH3 domain</keyword>
<feature type="compositionally biased region" description="Basic and acidic residues" evidence="6">
    <location>
        <begin position="186"/>
        <end position="195"/>
    </location>
</feature>
<feature type="compositionally biased region" description="Polar residues" evidence="6">
    <location>
        <begin position="326"/>
        <end position="344"/>
    </location>
</feature>
<dbReference type="SUPFAM" id="SSF140741">
    <property type="entry name" value="RUN domain-like"/>
    <property type="match status" value="1"/>
</dbReference>
<reference evidence="10" key="1">
    <citation type="submission" date="2025-08" db="UniProtKB">
        <authorList>
            <consortium name="RefSeq"/>
        </authorList>
    </citation>
    <scope>IDENTIFICATION</scope>
    <source>
        <tissue evidence="10">Blood</tissue>
    </source>
</reference>
<feature type="region of interest" description="Disordered" evidence="6">
    <location>
        <begin position="31"/>
        <end position="66"/>
    </location>
</feature>
<dbReference type="SUPFAM" id="SSF50044">
    <property type="entry name" value="SH3-domain"/>
    <property type="match status" value="1"/>
</dbReference>
<sequence>MQSPKKGLICNLNHVHLQHISLGLHLSRHPELQEDSNTSAPRQQTDCRECRGHGGGPPEQVDANSNNPLTPCRCCSSHPLRSDTKLGLQIQSILPNRPVAKNKEEEDDEEEAGSPSDAASSSVSSCSDLSLDDTPVSVYCKEFPTEEAPSPDSQPNIVPLEDARSALSLAGCDDGGSNLNIRLGEHPASRVRDSPDSLCSSSSLESPSASPCTESPVESPPSVVSSVPPIALPPVRPSRAPPAVPAPHIGTQLDSNCNALSAQPAKSENLSALPSGQLDVNLNRAVPPRPGYCTKVPPPIPPRTKRGLLGLKRCEVGKPAAAVAPSTLSESQLSHSDQPGENGRKNITSFHELAQKRKKITAVPPFPQTRKDQSDWLIIFSPDTELPPCNEFTCGSAPSQETSGPPISPEKTANPGSCGQREVTTFKELRYRKQKTQPAAKVDAHPSQHLDSAKGISNGNGPQETDWELPPNGHFWALKETQPRRKKSRPGLQPIVERGCEEGEEEGMEQKALRKDLEDMPPWRDIPGKAERGDRCHAEAGAFPACSSRPQNLPFHPLLFRFSVVDGKSAESLHPSLCPSLESVELTSPSPLGSPFCPRLKTLSCEEVCLLASKQGQVLGTLSPEELLPIRLSPIGAYSPPARSVLPFLESPDLAVLFSPLFPRSRTFPALAFPTRQVPKLPFGAHCSLDSQAGAGPGRVSRNSMGTRNPGHPEQLRHSQSFGGVPSTGRTWGAAADRVSVQLREQKKALLVAVSASVDRIVAHFSTARNLVQKAQLGDSRLSPDVGYLVMSTLCPALRALVCDGLKPFQKDVITGQRPSSSWSVVEASAKPGPHTRSLNALYWRVSRLAPLRSNQQRFHAFILGLLNMKQLEQWFSHLQRNTELISALYLPSAFLVLAQGFCRRWAEELLLLLQPLSTLTFQLDLLFEYHHLSLDVRPAPHQAAPATEPSSTSQKVHGSGCLHLAAIPILTEGPLAQSSPLHEPQAGVSLPQRLLQWGDRLTHTLRGSEASPKLESCPPTDYPGTEEKQRSWWERLNWASGGCATAATDSATKQESFPFTRWTKLRGALEEAVKEVRAGGATSSNMPSPTESSTERPRETPTSETESLPEAVAEWKLEMSRSGAGEAPFQGADEKSEAGDSPGKGQWLGWLFGATYPTVSGSPAGSDSSVPKSSRLPSSWLPPSMNVLALVMKSAPLEKNWAEDSWEKGQPDPLRPHRAVRALCNHTGTAAGQLSFCKGDILQVLDTVNEDWIQCCRGDSRGLVPVGYTSLIL</sequence>
<evidence type="ECO:0000256" key="6">
    <source>
        <dbReference type="SAM" id="MobiDB-lite"/>
    </source>
</evidence>
<feature type="compositionally biased region" description="Low complexity" evidence="6">
    <location>
        <begin position="113"/>
        <end position="130"/>
    </location>
</feature>
<dbReference type="InterPro" id="IPR036028">
    <property type="entry name" value="SH3-like_dom_sf"/>
</dbReference>
<dbReference type="RefSeq" id="XP_054850115.1">
    <property type="nucleotide sequence ID" value="XM_054994140.1"/>
</dbReference>
<evidence type="ECO:0000313" key="10">
    <source>
        <dbReference type="RefSeq" id="XP_054850115.1"/>
    </source>
</evidence>
<dbReference type="AlphaFoldDB" id="A0AA97LBN3"/>
<feature type="compositionally biased region" description="Polar residues" evidence="6">
    <location>
        <begin position="396"/>
        <end position="405"/>
    </location>
</feature>
<dbReference type="Proteomes" id="UP001190640">
    <property type="component" value="Chromosome 1"/>
</dbReference>
<keyword evidence="9" id="KW-1185">Reference proteome</keyword>
<keyword evidence="3" id="KW-0963">Cytoplasm</keyword>
<dbReference type="Pfam" id="PF02759">
    <property type="entry name" value="RUN"/>
    <property type="match status" value="1"/>
</dbReference>
<name>A0AA97LBN3_EUBMA</name>
<dbReference type="PANTHER" id="PTHR15591:SF11">
    <property type="entry name" value="AP-4 COMPLEX ACCESSORY SUBUNIT RUSC1"/>
    <property type="match status" value="1"/>
</dbReference>
<feature type="region of interest" description="Disordered" evidence="6">
    <location>
        <begin position="694"/>
        <end position="724"/>
    </location>
</feature>
<dbReference type="InterPro" id="IPR037213">
    <property type="entry name" value="Run_dom_sf"/>
</dbReference>
<evidence type="ECO:0000259" key="8">
    <source>
        <dbReference type="PROSITE" id="PS50826"/>
    </source>
</evidence>
<dbReference type="FunFam" id="1.20.58.900:FF:000006">
    <property type="entry name" value="RUN and SH3 domain containing 1"/>
    <property type="match status" value="1"/>
</dbReference>
<feature type="compositionally biased region" description="Basic and acidic residues" evidence="6">
    <location>
        <begin position="442"/>
        <end position="452"/>
    </location>
</feature>
<evidence type="ECO:0000256" key="5">
    <source>
        <dbReference type="PROSITE-ProRule" id="PRU00192"/>
    </source>
</evidence>
<evidence type="ECO:0000256" key="3">
    <source>
        <dbReference type="ARBA" id="ARBA00022490"/>
    </source>
</evidence>
<evidence type="ECO:0000256" key="4">
    <source>
        <dbReference type="ARBA" id="ARBA00022553"/>
    </source>
</evidence>
<dbReference type="SMART" id="SM00593">
    <property type="entry name" value="RUN"/>
    <property type="match status" value="1"/>
</dbReference>
<organism evidence="9 10">
    <name type="scientific">Eublepharis macularius</name>
    <name type="common">Leopard gecko</name>
    <name type="synonym">Cyrtodactylus macularius</name>
    <dbReference type="NCBI Taxonomy" id="481883"/>
    <lineage>
        <taxon>Eukaryota</taxon>
        <taxon>Metazoa</taxon>
        <taxon>Chordata</taxon>
        <taxon>Craniata</taxon>
        <taxon>Vertebrata</taxon>
        <taxon>Euteleostomi</taxon>
        <taxon>Lepidosauria</taxon>
        <taxon>Squamata</taxon>
        <taxon>Bifurcata</taxon>
        <taxon>Gekkota</taxon>
        <taxon>Eublepharidae</taxon>
        <taxon>Eublepharinae</taxon>
        <taxon>Eublepharis</taxon>
    </lineage>
</organism>
<feature type="domain" description="RUN" evidence="8">
    <location>
        <begin position="785"/>
        <end position="929"/>
    </location>
</feature>
<dbReference type="Gene3D" id="2.30.30.40">
    <property type="entry name" value="SH3 Domains"/>
    <property type="match status" value="1"/>
</dbReference>
<comment type="subcellular location">
    <subcellularLocation>
        <location evidence="1">Cytoplasm</location>
    </subcellularLocation>
</comment>
<dbReference type="PROSITE" id="PS50826">
    <property type="entry name" value="RUN"/>
    <property type="match status" value="1"/>
</dbReference>
<evidence type="ECO:0000256" key="1">
    <source>
        <dbReference type="ARBA" id="ARBA00004496"/>
    </source>
</evidence>
<feature type="region of interest" description="Disordered" evidence="6">
    <location>
        <begin position="1010"/>
        <end position="1029"/>
    </location>
</feature>
<dbReference type="PROSITE" id="PS50002">
    <property type="entry name" value="SH3"/>
    <property type="match status" value="1"/>
</dbReference>
<evidence type="ECO:0000313" key="9">
    <source>
        <dbReference type="Proteomes" id="UP001190640"/>
    </source>
</evidence>
<keyword evidence="4" id="KW-0597">Phosphoprotein</keyword>
<dbReference type="KEGG" id="emc:129339557"/>
<feature type="region of interest" description="Disordered" evidence="6">
    <location>
        <begin position="322"/>
        <end position="344"/>
    </location>
</feature>
<feature type="region of interest" description="Disordered" evidence="6">
    <location>
        <begin position="1077"/>
        <end position="1145"/>
    </location>
</feature>
<dbReference type="Pfam" id="PF00018">
    <property type="entry name" value="SH3_1"/>
    <property type="match status" value="1"/>
</dbReference>
<feature type="region of interest" description="Disordered" evidence="6">
    <location>
        <begin position="433"/>
        <end position="506"/>
    </location>
</feature>
<dbReference type="GO" id="GO:0031410">
    <property type="term" value="C:cytoplasmic vesicle"/>
    <property type="evidence" value="ECO:0007669"/>
    <property type="project" value="TreeGrafter"/>
</dbReference>
<feature type="compositionally biased region" description="Pro residues" evidence="6">
    <location>
        <begin position="230"/>
        <end position="245"/>
    </location>
</feature>
<feature type="region of interest" description="Disordered" evidence="6">
    <location>
        <begin position="186"/>
        <end position="251"/>
    </location>
</feature>
<evidence type="ECO:0000259" key="7">
    <source>
        <dbReference type="PROSITE" id="PS50002"/>
    </source>
</evidence>
<gene>
    <name evidence="10" type="primary">RUSC1</name>
</gene>
<dbReference type="InterPro" id="IPR004012">
    <property type="entry name" value="Run_dom"/>
</dbReference>
<feature type="domain" description="SH3" evidence="7">
    <location>
        <begin position="1216"/>
        <end position="1274"/>
    </location>
</feature>
<dbReference type="InterPro" id="IPR001452">
    <property type="entry name" value="SH3_domain"/>
</dbReference>
<feature type="region of interest" description="Disordered" evidence="6">
    <location>
        <begin position="87"/>
        <end position="130"/>
    </location>
</feature>
<dbReference type="CTD" id="23623"/>
<proteinExistence type="predicted"/>
<dbReference type="Gene3D" id="1.20.58.900">
    <property type="match status" value="1"/>
</dbReference>
<evidence type="ECO:0000256" key="2">
    <source>
        <dbReference type="ARBA" id="ARBA00022443"/>
    </source>
</evidence>
<dbReference type="InterPro" id="IPR047343">
    <property type="entry name" value="RUSC1_2"/>
</dbReference>